<protein>
    <submittedName>
        <fullName evidence="3">DUF5723 family protein</fullName>
    </submittedName>
</protein>
<gene>
    <name evidence="3" type="ORF">MM239_04735</name>
</gene>
<organism evidence="3 4">
    <name type="scientific">Belliella filtrata</name>
    <dbReference type="NCBI Taxonomy" id="2923435"/>
    <lineage>
        <taxon>Bacteria</taxon>
        <taxon>Pseudomonadati</taxon>
        <taxon>Bacteroidota</taxon>
        <taxon>Cytophagia</taxon>
        <taxon>Cytophagales</taxon>
        <taxon>Cyclobacteriaceae</taxon>
        <taxon>Belliella</taxon>
    </lineage>
</organism>
<dbReference type="InterPro" id="IPR043781">
    <property type="entry name" value="DUF5723"/>
</dbReference>
<proteinExistence type="predicted"/>
<reference evidence="3" key="1">
    <citation type="submission" date="2022-03" db="EMBL/GenBank/DDBJ databases">
        <title>De novo assembled genomes of Belliella spp. (Cyclobacteriaceae) strains.</title>
        <authorList>
            <person name="Szabo A."/>
            <person name="Korponai K."/>
            <person name="Felfoldi T."/>
        </authorList>
    </citation>
    <scope>NUCLEOTIDE SEQUENCE</scope>
    <source>
        <strain evidence="3">DSM 111904</strain>
    </source>
</reference>
<dbReference type="RefSeq" id="WP_241347047.1">
    <property type="nucleotide sequence ID" value="NZ_JAKZGP010000007.1"/>
</dbReference>
<dbReference type="Proteomes" id="UP001165489">
    <property type="component" value="Unassembled WGS sequence"/>
</dbReference>
<keyword evidence="4" id="KW-1185">Reference proteome</keyword>
<dbReference type="EMBL" id="JAKZGP010000007">
    <property type="protein sequence ID" value="MCH7408691.1"/>
    <property type="molecule type" value="Genomic_DNA"/>
</dbReference>
<evidence type="ECO:0000256" key="1">
    <source>
        <dbReference type="SAM" id="SignalP"/>
    </source>
</evidence>
<feature type="signal peptide" evidence="1">
    <location>
        <begin position="1"/>
        <end position="20"/>
    </location>
</feature>
<name>A0ABS9UWY4_9BACT</name>
<evidence type="ECO:0000313" key="4">
    <source>
        <dbReference type="Proteomes" id="UP001165489"/>
    </source>
</evidence>
<keyword evidence="1" id="KW-0732">Signal</keyword>
<sequence>MKKLFLPMLLITLGFEQALAQTSFIGVQNSPRKGIISATMNPAEINNLHKKVDVNFFSFNGSVSNNIISFGDIFEYGGDVVDVAFQRADGPVNFRSMANILGPSIGIKSGKWAFGLTTQVFTKADIVDFDPTLGQSLLDIQFAGQSNSVAIATEYNQRINATAYGEVGFVVGREIFDTEKHKLSVGATAKILMPGVYANVGLDKFRAEINQVNTAVSVTKASGSLNFSYSESDLNGSNFGLGSNGFNIGSPNGFGLDLGANYQIKDDRGRTKLNTGLSLMNLGSMTFAKGQTNNTYSIDIPEGDSFRIDQLEGNFEEIENQLISSGYFTRSSETTGIRTSLPSVISAYAEMHIIGVLHGSAFIQQRFGDVNSNQQLSSQNVLVLTPRVVLGKLEIYSPWTQTEISGFNGGLGLRYGGFFVGSNSLLTGFTADSKQADFHMGLSWGFGRF</sequence>
<accession>A0ABS9UWY4</accession>
<evidence type="ECO:0000259" key="2">
    <source>
        <dbReference type="Pfam" id="PF18990"/>
    </source>
</evidence>
<feature type="domain" description="DUF5723" evidence="2">
    <location>
        <begin position="42"/>
        <end position="422"/>
    </location>
</feature>
<dbReference type="Pfam" id="PF18990">
    <property type="entry name" value="DUF5723"/>
    <property type="match status" value="1"/>
</dbReference>
<comment type="caution">
    <text evidence="3">The sequence shown here is derived from an EMBL/GenBank/DDBJ whole genome shotgun (WGS) entry which is preliminary data.</text>
</comment>
<feature type="chain" id="PRO_5046899685" evidence="1">
    <location>
        <begin position="21"/>
        <end position="449"/>
    </location>
</feature>
<evidence type="ECO:0000313" key="3">
    <source>
        <dbReference type="EMBL" id="MCH7408691.1"/>
    </source>
</evidence>